<organism evidence="3 4">
    <name type="scientific">Caldivirga maquilingensis (strain ATCC 700844 / DSM 13496 / JCM 10307 / IC-167)</name>
    <dbReference type="NCBI Taxonomy" id="397948"/>
    <lineage>
        <taxon>Archaea</taxon>
        <taxon>Thermoproteota</taxon>
        <taxon>Thermoprotei</taxon>
        <taxon>Thermoproteales</taxon>
        <taxon>Thermoproteaceae</taxon>
        <taxon>Caldivirga</taxon>
    </lineage>
</organism>
<evidence type="ECO:0008006" key="5">
    <source>
        <dbReference type="Google" id="ProtNLM"/>
    </source>
</evidence>
<evidence type="ECO:0000256" key="2">
    <source>
        <dbReference type="ARBA" id="ARBA00023277"/>
    </source>
</evidence>
<dbReference type="GeneID" id="5709243"/>
<keyword evidence="2" id="KW-0119">Carbohydrate metabolism</keyword>
<dbReference type="GO" id="GO:0005737">
    <property type="term" value="C:cytoplasm"/>
    <property type="evidence" value="ECO:0007669"/>
    <property type="project" value="InterPro"/>
</dbReference>
<evidence type="ECO:0000313" key="4">
    <source>
        <dbReference type="Proteomes" id="UP000001137"/>
    </source>
</evidence>
<dbReference type="GO" id="GO:0016861">
    <property type="term" value="F:intramolecular oxidoreductase activity, interconverting aldoses and ketoses"/>
    <property type="evidence" value="ECO:0007669"/>
    <property type="project" value="InterPro"/>
</dbReference>
<evidence type="ECO:0000313" key="3">
    <source>
        <dbReference type="EMBL" id="ABW01115.1"/>
    </source>
</evidence>
<dbReference type="KEGG" id="cma:Cmaq_0267"/>
<accession>A8MAS9</accession>
<dbReference type="RefSeq" id="WP_012185335.1">
    <property type="nucleotide sequence ID" value="NC_009954.1"/>
</dbReference>
<dbReference type="SUPFAM" id="SSF53743">
    <property type="entry name" value="FucI/AraA N-terminal and middle domains"/>
    <property type="match status" value="1"/>
</dbReference>
<keyword evidence="1" id="KW-0413">Isomerase</keyword>
<dbReference type="PANTHER" id="PTHR36120">
    <property type="entry name" value="FUCOSE ISOMERASE"/>
    <property type="match status" value="1"/>
</dbReference>
<evidence type="ECO:0000256" key="1">
    <source>
        <dbReference type="ARBA" id="ARBA00023235"/>
    </source>
</evidence>
<dbReference type="PANTHER" id="PTHR36120:SF2">
    <property type="entry name" value="FUCOSE ISOMERASE"/>
    <property type="match status" value="1"/>
</dbReference>
<reference evidence="3 4" key="1">
    <citation type="submission" date="2007-10" db="EMBL/GenBank/DDBJ databases">
        <title>Complete sequence of Caldivirga maquilingensis IC-167.</title>
        <authorList>
            <consortium name="US DOE Joint Genome Institute"/>
            <person name="Copeland A."/>
            <person name="Lucas S."/>
            <person name="Lapidus A."/>
            <person name="Barry K."/>
            <person name="Glavina del Rio T."/>
            <person name="Dalin E."/>
            <person name="Tice H."/>
            <person name="Pitluck S."/>
            <person name="Saunders E."/>
            <person name="Brettin T."/>
            <person name="Bruce D."/>
            <person name="Detter J.C."/>
            <person name="Han C."/>
            <person name="Schmutz J."/>
            <person name="Larimer F."/>
            <person name="Land M."/>
            <person name="Hauser L."/>
            <person name="Kyrpides N."/>
            <person name="Ivanova N."/>
            <person name="Biddle J.F."/>
            <person name="Zhang Z."/>
            <person name="Fitz-Gibbon S.T."/>
            <person name="Lowe T.M."/>
            <person name="Saltikov C."/>
            <person name="House C.H."/>
            <person name="Richardson P."/>
        </authorList>
    </citation>
    <scope>NUCLEOTIDE SEQUENCE [LARGE SCALE GENOMIC DNA]</scope>
    <source>
        <strain evidence="4">ATCC 700844 / DSM 13496 / JCM 10307 / IC-167</strain>
    </source>
</reference>
<dbReference type="HOGENOM" id="CLU_055583_0_0_2"/>
<proteinExistence type="predicted"/>
<name>A8MAS9_CALMQ</name>
<dbReference type="eggNOG" id="arCOG01772">
    <property type="taxonomic scope" value="Archaea"/>
</dbReference>
<dbReference type="GO" id="GO:0005996">
    <property type="term" value="P:monosaccharide metabolic process"/>
    <property type="evidence" value="ECO:0007669"/>
    <property type="project" value="InterPro"/>
</dbReference>
<protein>
    <recommendedName>
        <fullName evidence="5">Fucose isomerase</fullName>
    </recommendedName>
</protein>
<dbReference type="Proteomes" id="UP000001137">
    <property type="component" value="Chromosome"/>
</dbReference>
<dbReference type="STRING" id="397948.Cmaq_0267"/>
<sequence length="395" mass="42881">MGKVIVVGFASPIHKHRISALNGVDAVIYSEDDVGNVKVGDSIPVLLILSGGVSRMVARFVDLNGIRSAMILSHSLNNSLASAISARAILEERGVAASIYHLDSINDVPKVVKVMESILRIKGSKVALVGVDDKGSVGEAFERKFNAKVDAIPMSLFEEAVDKVKNTDAKSFMDDVLDRLAFEVPLDKLINVGKVYVALLGIARNYDALALNCFPYLIKHGVTPCLALAKLNEEGRLTACEYDLKSLFLMMVFHALTGYSGWIANVNDIEGNLVRMSHCTIALNMIKSGKVVTHYESGNPYSISAEINARTVTAASVSSDFNNVYVFTGLLNRSGNLNLNACRTQAEIKVNFDSSVILNYAPANHHVIVPGNYVNELMVFLRMLGVNVIKYSSLV</sequence>
<dbReference type="OrthoDB" id="26618at2157"/>
<dbReference type="InterPro" id="IPR009015">
    <property type="entry name" value="Fucose_isomerase_N/cen_sf"/>
</dbReference>
<gene>
    <name evidence="3" type="ordered locus">Cmaq_0267</name>
</gene>
<dbReference type="AlphaFoldDB" id="A8MAS9"/>
<keyword evidence="4" id="KW-1185">Reference proteome</keyword>
<dbReference type="EMBL" id="CP000852">
    <property type="protein sequence ID" value="ABW01115.1"/>
    <property type="molecule type" value="Genomic_DNA"/>
</dbReference>